<evidence type="ECO:0000256" key="1">
    <source>
        <dbReference type="SAM" id="Phobius"/>
    </source>
</evidence>
<feature type="transmembrane region" description="Helical" evidence="1">
    <location>
        <begin position="204"/>
        <end position="227"/>
    </location>
</feature>
<keyword evidence="1" id="KW-0812">Transmembrane</keyword>
<accession>A0A8S9YQR6</accession>
<comment type="caution">
    <text evidence="2">The sequence shown here is derived from an EMBL/GenBank/DDBJ whole genome shotgun (WGS) entry which is preliminary data.</text>
</comment>
<keyword evidence="3" id="KW-1185">Reference proteome</keyword>
<dbReference type="AlphaFoldDB" id="A0A8S9YQR6"/>
<dbReference type="OrthoDB" id="6279011at2759"/>
<feature type="transmembrane region" description="Helical" evidence="1">
    <location>
        <begin position="486"/>
        <end position="505"/>
    </location>
</feature>
<dbReference type="Proteomes" id="UP000822476">
    <property type="component" value="Unassembled WGS sequence"/>
</dbReference>
<feature type="transmembrane region" description="Helical" evidence="1">
    <location>
        <begin position="251"/>
        <end position="269"/>
    </location>
</feature>
<feature type="transmembrane region" description="Helical" evidence="1">
    <location>
        <begin position="370"/>
        <end position="389"/>
    </location>
</feature>
<organism evidence="2 3">
    <name type="scientific">Paragonimus skrjabini miyazakii</name>
    <dbReference type="NCBI Taxonomy" id="59628"/>
    <lineage>
        <taxon>Eukaryota</taxon>
        <taxon>Metazoa</taxon>
        <taxon>Spiralia</taxon>
        <taxon>Lophotrochozoa</taxon>
        <taxon>Platyhelminthes</taxon>
        <taxon>Trematoda</taxon>
        <taxon>Digenea</taxon>
        <taxon>Plagiorchiida</taxon>
        <taxon>Troglotremata</taxon>
        <taxon>Troglotrematidae</taxon>
        <taxon>Paragonimus</taxon>
    </lineage>
</organism>
<reference evidence="2" key="1">
    <citation type="submission" date="2019-07" db="EMBL/GenBank/DDBJ databases">
        <title>Annotation for the trematode Paragonimus miyazaki's.</title>
        <authorList>
            <person name="Choi Y.-J."/>
        </authorList>
    </citation>
    <scope>NUCLEOTIDE SEQUENCE</scope>
    <source>
        <strain evidence="2">Japan</strain>
    </source>
</reference>
<sequence length="517" mass="59365">MSRATEFYADSLSSVQTTRSISGKEESDHNEGNADRNVVFVLALFAVCMNLMTIILTLLPKKFQLSRRIKNSTIQDNAASEENARKYTIVKESSNSSKLKTTLPSDSNASWIRDINFGCCVYQATLSHHSFRTKGRRIKKVSSTATSIDQDKSAGHEACCEPFNSITINTEHELVNTEPKQIIKRVRLTTENADFKSALSATIYLIRFLAISDMCFMLTELILVWFLRLTDTELPVFSKVKFNFECRLETMLSKLFCITSEWTLVIFGVERVLITIRPRELSCYRLRNCRASNCPGILPSLDKFKLKIGMGLFIALLFAIMCNYLWMIGETKIHKVWHENGFVPMPTLTCIVRSEFYNFYYKFMVYLEELAAFVLPHLCVTGCVLLIVLQYGVQSTQRRCACIHHTARTSNAEITDNWPNSDEPSTLERPILNTDARVLLFNMIFCLHALVRIGLSAPENWRRCLFLFARQYPSKQNSTMTQELNFSKFTVSSTITVMFLFWYACKMRYRNSEVITV</sequence>
<feature type="transmembrane region" description="Helical" evidence="1">
    <location>
        <begin position="308"/>
        <end position="327"/>
    </location>
</feature>
<feature type="transmembrane region" description="Helical" evidence="1">
    <location>
        <begin position="38"/>
        <end position="59"/>
    </location>
</feature>
<dbReference type="EMBL" id="JTDE01002731">
    <property type="protein sequence ID" value="KAF7256964.1"/>
    <property type="molecule type" value="Genomic_DNA"/>
</dbReference>
<feature type="transmembrane region" description="Helical" evidence="1">
    <location>
        <begin position="438"/>
        <end position="457"/>
    </location>
</feature>
<evidence type="ECO:0000313" key="2">
    <source>
        <dbReference type="EMBL" id="KAF7256964.1"/>
    </source>
</evidence>
<keyword evidence="1" id="KW-1133">Transmembrane helix</keyword>
<gene>
    <name evidence="2" type="ORF">EG68_06055</name>
</gene>
<name>A0A8S9YQR6_9TREM</name>
<dbReference type="Gene3D" id="1.20.1070.10">
    <property type="entry name" value="Rhodopsin 7-helix transmembrane proteins"/>
    <property type="match status" value="1"/>
</dbReference>
<protein>
    <submittedName>
        <fullName evidence="2">Uncharacterized protein</fullName>
    </submittedName>
</protein>
<evidence type="ECO:0000313" key="3">
    <source>
        <dbReference type="Proteomes" id="UP000822476"/>
    </source>
</evidence>
<proteinExistence type="predicted"/>
<dbReference type="SUPFAM" id="SSF81321">
    <property type="entry name" value="Family A G protein-coupled receptor-like"/>
    <property type="match status" value="1"/>
</dbReference>
<keyword evidence="1" id="KW-0472">Membrane</keyword>